<feature type="transmembrane region" description="Helical" evidence="1">
    <location>
        <begin position="52"/>
        <end position="73"/>
    </location>
</feature>
<dbReference type="AlphaFoldDB" id="A0AAD8P0K8"/>
<organism evidence="2 3">
    <name type="scientific">Tagetes erecta</name>
    <name type="common">African marigold</name>
    <dbReference type="NCBI Taxonomy" id="13708"/>
    <lineage>
        <taxon>Eukaryota</taxon>
        <taxon>Viridiplantae</taxon>
        <taxon>Streptophyta</taxon>
        <taxon>Embryophyta</taxon>
        <taxon>Tracheophyta</taxon>
        <taxon>Spermatophyta</taxon>
        <taxon>Magnoliopsida</taxon>
        <taxon>eudicotyledons</taxon>
        <taxon>Gunneridae</taxon>
        <taxon>Pentapetalae</taxon>
        <taxon>asterids</taxon>
        <taxon>campanulids</taxon>
        <taxon>Asterales</taxon>
        <taxon>Asteraceae</taxon>
        <taxon>Asteroideae</taxon>
        <taxon>Heliantheae alliance</taxon>
        <taxon>Tageteae</taxon>
        <taxon>Tagetes</taxon>
    </lineage>
</organism>
<keyword evidence="1" id="KW-0812">Transmembrane</keyword>
<dbReference type="Proteomes" id="UP001229421">
    <property type="component" value="Unassembled WGS sequence"/>
</dbReference>
<keyword evidence="1" id="KW-0472">Membrane</keyword>
<proteinExistence type="predicted"/>
<keyword evidence="3" id="KW-1185">Reference proteome</keyword>
<dbReference type="EMBL" id="JAUHHV010000004">
    <property type="protein sequence ID" value="KAK1427639.1"/>
    <property type="molecule type" value="Genomic_DNA"/>
</dbReference>
<keyword evidence="1" id="KW-1133">Transmembrane helix</keyword>
<evidence type="ECO:0000256" key="1">
    <source>
        <dbReference type="SAM" id="Phobius"/>
    </source>
</evidence>
<evidence type="ECO:0000313" key="3">
    <source>
        <dbReference type="Proteomes" id="UP001229421"/>
    </source>
</evidence>
<protein>
    <submittedName>
        <fullName evidence="2">Uncharacterized protein</fullName>
    </submittedName>
</protein>
<comment type="caution">
    <text evidence="2">The sequence shown here is derived from an EMBL/GenBank/DDBJ whole genome shotgun (WGS) entry which is preliminary data.</text>
</comment>
<accession>A0AAD8P0K8</accession>
<name>A0AAD8P0K8_TARER</name>
<evidence type="ECO:0000313" key="2">
    <source>
        <dbReference type="EMBL" id="KAK1427639.1"/>
    </source>
</evidence>
<reference evidence="2" key="1">
    <citation type="journal article" date="2023" name="bioRxiv">
        <title>Improved chromosome-level genome assembly for marigold (Tagetes erecta).</title>
        <authorList>
            <person name="Jiang F."/>
            <person name="Yuan L."/>
            <person name="Wang S."/>
            <person name="Wang H."/>
            <person name="Xu D."/>
            <person name="Wang A."/>
            <person name="Fan W."/>
        </authorList>
    </citation>
    <scope>NUCLEOTIDE SEQUENCE</scope>
    <source>
        <strain evidence="2">WSJ</strain>
        <tissue evidence="2">Leaf</tissue>
    </source>
</reference>
<sequence length="89" mass="10305">MLKFPKTLKFTLWTYMQSSFSTIFVSSNSIPIEVHQPAIDSIQSNPIQSNPIEAVSTIVALTTFIFISFVHLLHSIYDRFFILIYTFRN</sequence>
<gene>
    <name evidence="2" type="ORF">QVD17_16330</name>
</gene>